<protein>
    <recommendedName>
        <fullName evidence="3">Lipoprotein</fullName>
    </recommendedName>
</protein>
<keyword evidence="2" id="KW-1185">Reference proteome</keyword>
<dbReference type="PROSITE" id="PS51257">
    <property type="entry name" value="PROKAR_LIPOPROTEIN"/>
    <property type="match status" value="1"/>
</dbReference>
<name>A0ABS7ZSE8_9GAMM</name>
<evidence type="ECO:0008006" key="3">
    <source>
        <dbReference type="Google" id="ProtNLM"/>
    </source>
</evidence>
<proteinExistence type="predicted"/>
<evidence type="ECO:0000313" key="1">
    <source>
        <dbReference type="EMBL" id="MCA6064581.1"/>
    </source>
</evidence>
<dbReference type="RefSeq" id="WP_225675694.1">
    <property type="nucleotide sequence ID" value="NZ_JAEDAH010000088.1"/>
</dbReference>
<organism evidence="1 2">
    <name type="scientific">Thalassolituus marinus</name>
    <dbReference type="NCBI Taxonomy" id="671053"/>
    <lineage>
        <taxon>Bacteria</taxon>
        <taxon>Pseudomonadati</taxon>
        <taxon>Pseudomonadota</taxon>
        <taxon>Gammaproteobacteria</taxon>
        <taxon>Oceanospirillales</taxon>
        <taxon>Oceanospirillaceae</taxon>
        <taxon>Thalassolituus</taxon>
    </lineage>
</organism>
<comment type="caution">
    <text evidence="1">The sequence shown here is derived from an EMBL/GenBank/DDBJ whole genome shotgun (WGS) entry which is preliminary data.</text>
</comment>
<dbReference type="Proteomes" id="UP000714380">
    <property type="component" value="Unassembled WGS sequence"/>
</dbReference>
<dbReference type="EMBL" id="JAEDAH010000088">
    <property type="protein sequence ID" value="MCA6064581.1"/>
    <property type="molecule type" value="Genomic_DNA"/>
</dbReference>
<evidence type="ECO:0000313" key="2">
    <source>
        <dbReference type="Proteomes" id="UP000714380"/>
    </source>
</evidence>
<sequence>MKAVTKYGAPLAFAILLGACGGDDSGTGNTIEAIEYSGNNSAASLSADNQGVYATSSAEVVAKSIAANVSDDPMDNLPIAAVSRVSSDQKALLKQAVGSVLEYTLEGLPIAATQNDTGDCGGAASMSGSESKATIVYSDYCFYDLYGDVVYADGSLSYVYSSSGDIEIVTYRFSDFTISYDEESSTLNGGMTDHYKWSESDKEYYSVYSSWNYSVTQNGVTQQYSGTIECSSVAASSCEYDEQIQGSHGEVYQLSDLYVYDGDSYYTVEATFYHPEYGYVDLEASNITLCSDGSVGDGTIILEDNSGTTMTVTFNGCGSSPTVTLN</sequence>
<gene>
    <name evidence="1" type="ORF">I9W95_13285</name>
</gene>
<accession>A0ABS7ZSE8</accession>
<reference evidence="1 2" key="1">
    <citation type="submission" date="2020-12" db="EMBL/GenBank/DDBJ databases">
        <title>Novel Thalassolituus-related marine hydrocarbonoclastic bacteria mediated algae-derived hydrocarbons mineralization in twilight zone of the northern South China Sea.</title>
        <authorList>
            <person name="Dong C."/>
        </authorList>
    </citation>
    <scope>NUCLEOTIDE SEQUENCE [LARGE SCALE GENOMIC DNA]</scope>
    <source>
        <strain evidence="1 2">IMCC1826</strain>
    </source>
</reference>